<dbReference type="PANTHER" id="PTHR22838">
    <property type="entry name" value="WD REPEAT PROTEIN 26-RELATED"/>
    <property type="match status" value="1"/>
</dbReference>
<reference evidence="3" key="1">
    <citation type="journal article" date="2023" name="Plant J.">
        <title>Genome sequences and population genomics provide insights into the demographic history, inbreeding, and mutation load of two 'living fossil' tree species of Dipteronia.</title>
        <authorList>
            <person name="Feng Y."/>
            <person name="Comes H.P."/>
            <person name="Chen J."/>
            <person name="Zhu S."/>
            <person name="Lu R."/>
            <person name="Zhang X."/>
            <person name="Li P."/>
            <person name="Qiu J."/>
            <person name="Olsen K.M."/>
            <person name="Qiu Y."/>
        </authorList>
    </citation>
    <scope>NUCLEOTIDE SEQUENCE</scope>
    <source>
        <strain evidence="3">NBL</strain>
    </source>
</reference>
<keyword evidence="4" id="KW-1185">Reference proteome</keyword>
<gene>
    <name evidence="3" type="ORF">Dsin_021455</name>
</gene>
<keyword evidence="2" id="KW-0677">Repeat</keyword>
<keyword evidence="1" id="KW-0853">WD repeat</keyword>
<dbReference type="InterPro" id="IPR051350">
    <property type="entry name" value="WD_repeat-ST_regulator"/>
</dbReference>
<evidence type="ECO:0000256" key="2">
    <source>
        <dbReference type="ARBA" id="ARBA00022737"/>
    </source>
</evidence>
<evidence type="ECO:0000256" key="1">
    <source>
        <dbReference type="ARBA" id="ARBA00022574"/>
    </source>
</evidence>
<dbReference type="PANTHER" id="PTHR22838:SF6">
    <property type="entry name" value="WD REPEAT-CONTAINING PROTEIN 26 HOMOLOG"/>
    <property type="match status" value="1"/>
</dbReference>
<proteinExistence type="predicted"/>
<sequence length="109" mass="12605">MYVNDNEGAKSRSEFLTKLQKLLPPSIVIPEKRLEHLVESALDVQQDSCAFHNTLDSDLSLYSNHRCGRNRIPSPTLQVREHYGWLLFTSDSLHGPHLFLSFLIGYKWH</sequence>
<protein>
    <submittedName>
        <fullName evidence="3">Uncharacterized protein</fullName>
    </submittedName>
</protein>
<accession>A0AAE0DYU6</accession>
<evidence type="ECO:0000313" key="4">
    <source>
        <dbReference type="Proteomes" id="UP001281410"/>
    </source>
</evidence>
<comment type="caution">
    <text evidence="3">The sequence shown here is derived from an EMBL/GenBank/DDBJ whole genome shotgun (WGS) entry which is preliminary data.</text>
</comment>
<organism evidence="3 4">
    <name type="scientific">Dipteronia sinensis</name>
    <dbReference type="NCBI Taxonomy" id="43782"/>
    <lineage>
        <taxon>Eukaryota</taxon>
        <taxon>Viridiplantae</taxon>
        <taxon>Streptophyta</taxon>
        <taxon>Embryophyta</taxon>
        <taxon>Tracheophyta</taxon>
        <taxon>Spermatophyta</taxon>
        <taxon>Magnoliopsida</taxon>
        <taxon>eudicotyledons</taxon>
        <taxon>Gunneridae</taxon>
        <taxon>Pentapetalae</taxon>
        <taxon>rosids</taxon>
        <taxon>malvids</taxon>
        <taxon>Sapindales</taxon>
        <taxon>Sapindaceae</taxon>
        <taxon>Hippocastanoideae</taxon>
        <taxon>Acereae</taxon>
        <taxon>Dipteronia</taxon>
    </lineage>
</organism>
<dbReference type="EMBL" id="JANJYJ010000007">
    <property type="protein sequence ID" value="KAK3198040.1"/>
    <property type="molecule type" value="Genomic_DNA"/>
</dbReference>
<dbReference type="AlphaFoldDB" id="A0AAE0DYU6"/>
<name>A0AAE0DYU6_9ROSI</name>
<dbReference type="Proteomes" id="UP001281410">
    <property type="component" value="Unassembled WGS sequence"/>
</dbReference>
<evidence type="ECO:0000313" key="3">
    <source>
        <dbReference type="EMBL" id="KAK3198040.1"/>
    </source>
</evidence>